<proteinExistence type="predicted"/>
<evidence type="ECO:0000313" key="2">
    <source>
        <dbReference type="EMBL" id="AYN69679.1"/>
    </source>
</evidence>
<dbReference type="OrthoDB" id="9812754at2"/>
<dbReference type="Gene3D" id="3.30.70.100">
    <property type="match status" value="1"/>
</dbReference>
<dbReference type="InterPro" id="IPR011008">
    <property type="entry name" value="Dimeric_a/b-barrel"/>
</dbReference>
<dbReference type="Pfam" id="PF03992">
    <property type="entry name" value="ABM"/>
    <property type="match status" value="1"/>
</dbReference>
<dbReference type="KEGG" id="emar:D1013_08585"/>
<keyword evidence="2" id="KW-0560">Oxidoreductase</keyword>
<keyword evidence="3" id="KW-1185">Reference proteome</keyword>
<dbReference type="GO" id="GO:0004497">
    <property type="term" value="F:monooxygenase activity"/>
    <property type="evidence" value="ECO:0007669"/>
    <property type="project" value="UniProtKB-KW"/>
</dbReference>
<evidence type="ECO:0000313" key="3">
    <source>
        <dbReference type="Proteomes" id="UP000276309"/>
    </source>
</evidence>
<dbReference type="AlphaFoldDB" id="A0A3G2LBP3"/>
<keyword evidence="2" id="KW-0503">Monooxygenase</keyword>
<organism evidence="2 3">
    <name type="scientific">Euzebyella marina</name>
    <dbReference type="NCBI Taxonomy" id="1761453"/>
    <lineage>
        <taxon>Bacteria</taxon>
        <taxon>Pseudomonadati</taxon>
        <taxon>Bacteroidota</taxon>
        <taxon>Flavobacteriia</taxon>
        <taxon>Flavobacteriales</taxon>
        <taxon>Flavobacteriaceae</taxon>
        <taxon>Euzebyella</taxon>
    </lineage>
</organism>
<feature type="domain" description="ABM" evidence="1">
    <location>
        <begin position="2"/>
        <end position="99"/>
    </location>
</feature>
<dbReference type="Proteomes" id="UP000276309">
    <property type="component" value="Chromosome"/>
</dbReference>
<reference evidence="2 3" key="1">
    <citation type="submission" date="2018-08" db="EMBL/GenBank/DDBJ databases">
        <title>The reduced genetic potential of extracellular carbohydrate catabolism in Euzebyella marina RN62, a Flavobacteriia bacterium isolated from the hadal water.</title>
        <authorList>
            <person name="Xue C."/>
        </authorList>
    </citation>
    <scope>NUCLEOTIDE SEQUENCE [LARGE SCALE GENOMIC DNA]</scope>
    <source>
        <strain evidence="2 3">RN62</strain>
    </source>
</reference>
<evidence type="ECO:0000259" key="1">
    <source>
        <dbReference type="PROSITE" id="PS51725"/>
    </source>
</evidence>
<dbReference type="InterPro" id="IPR007138">
    <property type="entry name" value="ABM_dom"/>
</dbReference>
<dbReference type="PROSITE" id="PS51725">
    <property type="entry name" value="ABM"/>
    <property type="match status" value="1"/>
</dbReference>
<name>A0A3G2LBP3_9FLAO</name>
<gene>
    <name evidence="2" type="ORF">D1013_08585</name>
</gene>
<dbReference type="PANTHER" id="PTHR33336">
    <property type="entry name" value="QUINOL MONOOXYGENASE YGIN-RELATED"/>
    <property type="match status" value="1"/>
</dbReference>
<accession>A0A3G2LBP3</accession>
<dbReference type="EMBL" id="CP032050">
    <property type="protein sequence ID" value="AYN69679.1"/>
    <property type="molecule type" value="Genomic_DNA"/>
</dbReference>
<dbReference type="PANTHER" id="PTHR33336:SF3">
    <property type="entry name" value="ABM DOMAIN-CONTAINING PROTEIN"/>
    <property type="match status" value="1"/>
</dbReference>
<protein>
    <submittedName>
        <fullName evidence="2">Antibiotic biosynthesis monooxygenase</fullName>
    </submittedName>
</protein>
<dbReference type="InterPro" id="IPR050744">
    <property type="entry name" value="AI-2_Isomerase_LsrG"/>
</dbReference>
<sequence length="111" mass="13130">MMVRIAALEIYPEHLQDYLAILKEEAEASVRLEKGVICIYPMYIEENKNQIRLLEIYANRKAYEEHLKSPHFKHYKTATLKMVKKLELIDMKPIDKETMPDIFKKMGQSSD</sequence>
<dbReference type="SUPFAM" id="SSF54909">
    <property type="entry name" value="Dimeric alpha+beta barrel"/>
    <property type="match status" value="1"/>
</dbReference>